<evidence type="ECO:0000313" key="3">
    <source>
        <dbReference type="Proteomes" id="UP000006820"/>
    </source>
</evidence>
<organism evidence="2 3">
    <name type="scientific">Nocardia farcinica (strain IFM 10152)</name>
    <dbReference type="NCBI Taxonomy" id="247156"/>
    <lineage>
        <taxon>Bacteria</taxon>
        <taxon>Bacillati</taxon>
        <taxon>Actinomycetota</taxon>
        <taxon>Actinomycetes</taxon>
        <taxon>Mycobacteriales</taxon>
        <taxon>Nocardiaceae</taxon>
        <taxon>Nocardia</taxon>
    </lineage>
</organism>
<proteinExistence type="predicted"/>
<dbReference type="AlphaFoldDB" id="Q5YRH2"/>
<feature type="region of interest" description="Disordered" evidence="1">
    <location>
        <begin position="1"/>
        <end position="33"/>
    </location>
</feature>
<dbReference type="Gene3D" id="3.40.50.150">
    <property type="entry name" value="Vaccinia Virus protein VP39"/>
    <property type="match status" value="1"/>
</dbReference>
<dbReference type="SUPFAM" id="SSF53335">
    <property type="entry name" value="S-adenosyl-L-methionine-dependent methyltransferases"/>
    <property type="match status" value="1"/>
</dbReference>
<evidence type="ECO:0000256" key="1">
    <source>
        <dbReference type="SAM" id="MobiDB-lite"/>
    </source>
</evidence>
<accession>Q5YRH2</accession>
<dbReference type="InterPro" id="IPR006764">
    <property type="entry name" value="SAM_dep_MeTrfase_SAV2177_type"/>
</dbReference>
<evidence type="ECO:0000313" key="2">
    <source>
        <dbReference type="EMBL" id="BAD59219.1"/>
    </source>
</evidence>
<gene>
    <name evidence="2" type="ordered locus">NFA_43700</name>
</gene>
<protein>
    <recommendedName>
        <fullName evidence="4">S-adenosyl methyltransferase</fullName>
    </recommendedName>
</protein>
<dbReference type="InterPro" id="IPR029063">
    <property type="entry name" value="SAM-dependent_MTases_sf"/>
</dbReference>
<feature type="compositionally biased region" description="Low complexity" evidence="1">
    <location>
        <begin position="1"/>
        <end position="32"/>
    </location>
</feature>
<dbReference type="Proteomes" id="UP000006820">
    <property type="component" value="Chromosome"/>
</dbReference>
<dbReference type="EMBL" id="AP006618">
    <property type="protein sequence ID" value="BAD59219.1"/>
    <property type="molecule type" value="Genomic_DNA"/>
</dbReference>
<name>Q5YRH2_NOCFA</name>
<dbReference type="STRING" id="247156.NFA_43700"/>
<dbReference type="HOGENOM" id="CLU_2437870_0_0_11"/>
<keyword evidence="3" id="KW-1185">Reference proteome</keyword>
<dbReference type="KEGG" id="nfa:NFA_43700"/>
<dbReference type="eggNOG" id="COG0084">
    <property type="taxonomic scope" value="Bacteria"/>
</dbReference>
<dbReference type="Pfam" id="PF04672">
    <property type="entry name" value="Methyltransf_19"/>
    <property type="match status" value="1"/>
</dbReference>
<reference evidence="2 3" key="1">
    <citation type="journal article" date="2004" name="Proc. Natl. Acad. Sci. U.S.A.">
        <title>The complete genomic sequence of Nocardia farcinica IFM 10152.</title>
        <authorList>
            <person name="Ishikawa J."/>
            <person name="Yamashita A."/>
            <person name="Mikami Y."/>
            <person name="Hoshino Y."/>
            <person name="Kurita H."/>
            <person name="Hotta K."/>
            <person name="Shiba T."/>
            <person name="Hattori M."/>
        </authorList>
    </citation>
    <scope>NUCLEOTIDE SEQUENCE [LARGE SCALE GENOMIC DNA]</scope>
    <source>
        <strain evidence="2 3">IFM 10152</strain>
    </source>
</reference>
<sequence length="90" mass="9541">MTSSPTTSRSKAKASASWPRDSVSSSSPDISAMGVQSRQFLIRAVRYLAGEEGVRQFLGIGSGSPTMCDTHEATQAVAAESKVVYVDNEN</sequence>
<evidence type="ECO:0008006" key="4">
    <source>
        <dbReference type="Google" id="ProtNLM"/>
    </source>
</evidence>